<evidence type="ECO:0000313" key="2">
    <source>
        <dbReference type="EMBL" id="GAC93926.1"/>
    </source>
</evidence>
<dbReference type="Proteomes" id="UP000014071">
    <property type="component" value="Unassembled WGS sequence"/>
</dbReference>
<reference evidence="3" key="1">
    <citation type="journal article" date="2013" name="Genome Announc.">
        <title>Draft genome sequence of the basidiomycetous yeast-like fungus Pseudozyma hubeiensis SY62, which produces an abundant amount of the biosurfactant mannosylerythritol lipids.</title>
        <authorList>
            <person name="Konishi M."/>
            <person name="Hatada Y."/>
            <person name="Horiuchi J."/>
        </authorList>
    </citation>
    <scope>NUCLEOTIDE SEQUENCE [LARGE SCALE GENOMIC DNA]</scope>
    <source>
        <strain evidence="3">SY62</strain>
    </source>
</reference>
<dbReference type="RefSeq" id="XP_012187513.1">
    <property type="nucleotide sequence ID" value="XM_012332123.1"/>
</dbReference>
<protein>
    <submittedName>
        <fullName evidence="2">Uncharacterized protein</fullName>
    </submittedName>
</protein>
<evidence type="ECO:0000313" key="3">
    <source>
        <dbReference type="Proteomes" id="UP000014071"/>
    </source>
</evidence>
<name>R9NYY8_PSEHS</name>
<evidence type="ECO:0000256" key="1">
    <source>
        <dbReference type="SAM" id="MobiDB-lite"/>
    </source>
</evidence>
<dbReference type="AlphaFoldDB" id="R9NYY8"/>
<sequence length="93" mass="9898">MRAKNSTISSPATELAYCSVRAGIGALSDKGAKRTGASNSASTLVSDSQHASLLRADQGLQERELNLHEETFQRGLRSPKPIDKVRSLSAIST</sequence>
<keyword evidence="3" id="KW-1185">Reference proteome</keyword>
<feature type="region of interest" description="Disordered" evidence="1">
    <location>
        <begin position="71"/>
        <end position="93"/>
    </location>
</feature>
<proteinExistence type="predicted"/>
<accession>R9NYY8</accession>
<organism evidence="2 3">
    <name type="scientific">Pseudozyma hubeiensis (strain SY62)</name>
    <name type="common">Yeast</name>
    <dbReference type="NCBI Taxonomy" id="1305764"/>
    <lineage>
        <taxon>Eukaryota</taxon>
        <taxon>Fungi</taxon>
        <taxon>Dikarya</taxon>
        <taxon>Basidiomycota</taxon>
        <taxon>Ustilaginomycotina</taxon>
        <taxon>Ustilaginomycetes</taxon>
        <taxon>Ustilaginales</taxon>
        <taxon>Ustilaginaceae</taxon>
        <taxon>Pseudozyma</taxon>
    </lineage>
</organism>
<feature type="compositionally biased region" description="Polar residues" evidence="1">
    <location>
        <begin position="36"/>
        <end position="48"/>
    </location>
</feature>
<feature type="region of interest" description="Disordered" evidence="1">
    <location>
        <begin position="29"/>
        <end position="48"/>
    </location>
</feature>
<dbReference type="GeneID" id="24106792"/>
<gene>
    <name evidence="2" type="ORF">PHSY_001494</name>
</gene>
<dbReference type="EMBL" id="DF238779">
    <property type="protein sequence ID" value="GAC93926.1"/>
    <property type="molecule type" value="Genomic_DNA"/>
</dbReference>
<dbReference type="HOGENOM" id="CLU_2400638_0_0_1"/>